<feature type="region of interest" description="Disordered" evidence="1">
    <location>
        <begin position="628"/>
        <end position="650"/>
    </location>
</feature>
<feature type="compositionally biased region" description="Basic and acidic residues" evidence="1">
    <location>
        <begin position="350"/>
        <end position="363"/>
    </location>
</feature>
<sequence length="650" mass="70516">MTGRPNGSRPTNGQNGGHNGANGYTNGYTNGRMWSFEDLDSDDGVIPSSNASRSQQQPGLTSLAGPSNIAPPARQPPLGFNPAQYTLGSSPASAQPSGTPIPQDPAYGQRIIDDHVATMRPPPRSVPTSRARRASAHRRDNQRTAYHPYDTRRRPAHDSRRDASQLEAVACMPQPGYTPQVGESSRPYRFVSSNEIPDFTSSAPGFLVQLGQRPQAQSGFEAAGYGIIQGLGGGPGPAFLNTAMPGQSGMSMSHQSNTPTGYQFFGSAPNIQPGYPSTFAQTPTSHPNMAPAYTPSPGYYSPYATPSAPPVHSSSSSLPAGQPPADAASSGHSAESGEESGGSAYVEDPELGHVPDDIAGEEGRGNIDARFVRSIEYHHDPSTQIFQDLARSKRPEIAKQPERPIVSSYSEYHAEVLLYEIVPEVTGCHWAQAWLDNITHGCLLTSSTAMPPAYPIPVISTRFVHHTRGFISEGTSLSLLVLHNATNPFPSSTESTELGTTTIGTYGFHWFEHDWIHWITFTPCQRAWLNLMVSLGHLRLVRTWGKEMPASERRFHKAYWIAANGAPLSTLLRQKEVENPEDPEKVEDEDDQGDWWVNLDGDCGPVSAADERDAWDLVMGVAERVGSQTLDHTVIGDPDKSPYAENERQN</sequence>
<gene>
    <name evidence="2" type="ORF">BU23DRAFT_235960</name>
</gene>
<dbReference type="EMBL" id="ML976707">
    <property type="protein sequence ID" value="KAF1969698.1"/>
    <property type="molecule type" value="Genomic_DNA"/>
</dbReference>
<feature type="region of interest" description="Disordered" evidence="1">
    <location>
        <begin position="1"/>
        <end position="160"/>
    </location>
</feature>
<accession>A0A6A5UYI1</accession>
<proteinExistence type="predicted"/>
<feature type="compositionally biased region" description="Basic and acidic residues" evidence="1">
    <location>
        <begin position="637"/>
        <end position="650"/>
    </location>
</feature>
<feature type="compositionally biased region" description="Polar residues" evidence="1">
    <location>
        <begin position="249"/>
        <end position="261"/>
    </location>
</feature>
<feature type="compositionally biased region" description="Low complexity" evidence="1">
    <location>
        <begin position="21"/>
        <end position="31"/>
    </location>
</feature>
<keyword evidence="3" id="KW-1185">Reference proteome</keyword>
<feature type="compositionally biased region" description="Low complexity" evidence="1">
    <location>
        <begin position="304"/>
        <end position="319"/>
    </location>
</feature>
<feature type="region of interest" description="Disordered" evidence="1">
    <location>
        <begin position="304"/>
        <end position="363"/>
    </location>
</feature>
<feature type="region of interest" description="Disordered" evidence="1">
    <location>
        <begin position="249"/>
        <end position="268"/>
    </location>
</feature>
<evidence type="ECO:0000313" key="3">
    <source>
        <dbReference type="Proteomes" id="UP000800036"/>
    </source>
</evidence>
<name>A0A6A5UYI1_9PLEO</name>
<reference evidence="2" key="1">
    <citation type="journal article" date="2020" name="Stud. Mycol.">
        <title>101 Dothideomycetes genomes: a test case for predicting lifestyles and emergence of pathogens.</title>
        <authorList>
            <person name="Haridas S."/>
            <person name="Albert R."/>
            <person name="Binder M."/>
            <person name="Bloem J."/>
            <person name="Labutti K."/>
            <person name="Salamov A."/>
            <person name="Andreopoulos B."/>
            <person name="Baker S."/>
            <person name="Barry K."/>
            <person name="Bills G."/>
            <person name="Bluhm B."/>
            <person name="Cannon C."/>
            <person name="Castanera R."/>
            <person name="Culley D."/>
            <person name="Daum C."/>
            <person name="Ezra D."/>
            <person name="Gonzalez J."/>
            <person name="Henrissat B."/>
            <person name="Kuo A."/>
            <person name="Liang C."/>
            <person name="Lipzen A."/>
            <person name="Lutzoni F."/>
            <person name="Magnuson J."/>
            <person name="Mondo S."/>
            <person name="Nolan M."/>
            <person name="Ohm R."/>
            <person name="Pangilinan J."/>
            <person name="Park H.-J."/>
            <person name="Ramirez L."/>
            <person name="Alfaro M."/>
            <person name="Sun H."/>
            <person name="Tritt A."/>
            <person name="Yoshinaga Y."/>
            <person name="Zwiers L.-H."/>
            <person name="Turgeon B."/>
            <person name="Goodwin S."/>
            <person name="Spatafora J."/>
            <person name="Crous P."/>
            <person name="Grigoriev I."/>
        </authorList>
    </citation>
    <scope>NUCLEOTIDE SEQUENCE</scope>
    <source>
        <strain evidence="2">CBS 107.79</strain>
    </source>
</reference>
<dbReference type="Proteomes" id="UP000800036">
    <property type="component" value="Unassembled WGS sequence"/>
</dbReference>
<feature type="compositionally biased region" description="Polar residues" evidence="1">
    <location>
        <begin position="47"/>
        <end position="60"/>
    </location>
</feature>
<feature type="compositionally biased region" description="Polar residues" evidence="1">
    <location>
        <begin position="83"/>
        <end position="100"/>
    </location>
</feature>
<evidence type="ECO:0000313" key="2">
    <source>
        <dbReference type="EMBL" id="KAF1969698.1"/>
    </source>
</evidence>
<dbReference type="OrthoDB" id="3785839at2759"/>
<evidence type="ECO:0000256" key="1">
    <source>
        <dbReference type="SAM" id="MobiDB-lite"/>
    </source>
</evidence>
<feature type="compositionally biased region" description="Basic and acidic residues" evidence="1">
    <location>
        <begin position="149"/>
        <end position="160"/>
    </location>
</feature>
<dbReference type="AlphaFoldDB" id="A0A6A5UYI1"/>
<protein>
    <submittedName>
        <fullName evidence="2">Uncharacterized protein</fullName>
    </submittedName>
</protein>
<organism evidence="2 3">
    <name type="scientific">Bimuria novae-zelandiae CBS 107.79</name>
    <dbReference type="NCBI Taxonomy" id="1447943"/>
    <lineage>
        <taxon>Eukaryota</taxon>
        <taxon>Fungi</taxon>
        <taxon>Dikarya</taxon>
        <taxon>Ascomycota</taxon>
        <taxon>Pezizomycotina</taxon>
        <taxon>Dothideomycetes</taxon>
        <taxon>Pleosporomycetidae</taxon>
        <taxon>Pleosporales</taxon>
        <taxon>Massarineae</taxon>
        <taxon>Didymosphaeriaceae</taxon>
        <taxon>Bimuria</taxon>
    </lineage>
</organism>